<gene>
    <name evidence="2" type="ORF">ACFOEN_07270</name>
</gene>
<keyword evidence="3" id="KW-1185">Reference proteome</keyword>
<evidence type="ECO:0000313" key="3">
    <source>
        <dbReference type="Proteomes" id="UP001595556"/>
    </source>
</evidence>
<dbReference type="SUPFAM" id="SSF82866">
    <property type="entry name" value="Multidrug efflux transporter AcrB transmembrane domain"/>
    <property type="match status" value="2"/>
</dbReference>
<sequence>MNVSELSIRRPVMVVLLSIALVIGGVFAYSRIPVAALPSFNTPVITVSASLPGAAPDTMASSVALPLEKQFSTIDGIKLISSVNTLGSTQITLEFVPSRDIDAAAVDVQAALLRAQRALPAAMTQLPSYRKVNPADAPVLLMAMTSPSMPMSDLNDYAENLVAPALSTVEGVAQVNIFGQRRYAVRVRVNPDALSARNLSIDEVVAALRAANDNAPVGILDGRQQTLTLQANDQLRNAAQWQEVIVASRNGQPVHLKEVAQVLDSFENIRTAGSYNGERAIVLAVQRQPNANTVQVVDGILKMLPGFKAQMPASINITPVNDRSISIREALHDVNLTLALTVLLVVLVIWLFLKRAAATFIPAATIPISLIGALSLFYALGYSLNNVSLLGITLAVGLVVDDAIVVLENIARHIEEGMAPLKAALQGAREVGFTIVSISLSLVAVFIPIFFMPGTIGLLFHEFAVVVGLSILVSAAVSLTLVPMLASRILRAENLHAQRQDPWVLRQFERGFVAVQSAYARSLDWALAHRRTVAAVALGSFALTALLFWVIPKGFFPEEDVGQIQVTTEAGEDVSFLRMVELQDQVANVLRADPNIKDMTSFIGGGAGAGNTGRMFIVLKPRGERPPMAKVLEGLRARARTVPGIAVYLRPVQNLQLGGRQSKARYQFTLQSVSADSLNDWANKLQDVLRNDPKFRDVTSDSQNRGLQASLRIDEARAAVLGVSMADLRSALYSAFGDRQVSTIYTSSSSYQVILEADDAYRQYTDALTRIALRSKTGALVPLSSFATVERTVGPTAVNHQGQLQAITLSFNLAPNVPLGDATRRIDEAVRQIQLPASVITSYGGDAAVFQESQGGQAVLLVAALFVIYVLLGVLYESYIHPITILAGLPSAAVGALLALKLFGMELTLIATIGILMLIGIVKKNAIMMIDFALHAQRERGTNPAAAIREACVLRFRPIMMTTLAALMGVLPIAAGLGAGAELRQPLGVAVVGGLLFSQAITLYITPVIYLYLDRWSGSGPRVLPGDAAPGRAEPVAVPSGE</sequence>
<organism evidence="2 3">
    <name type="scientific">Piscinibacterium candidicorallinum</name>
    <dbReference type="NCBI Taxonomy" id="1793872"/>
    <lineage>
        <taxon>Bacteria</taxon>
        <taxon>Pseudomonadati</taxon>
        <taxon>Pseudomonadota</taxon>
        <taxon>Betaproteobacteria</taxon>
        <taxon>Burkholderiales</taxon>
        <taxon>Piscinibacterium</taxon>
    </lineage>
</organism>
<dbReference type="SUPFAM" id="SSF82693">
    <property type="entry name" value="Multidrug efflux transporter AcrB pore domain, PN1, PN2, PC1 and PC2 subdomains"/>
    <property type="match status" value="3"/>
</dbReference>
<dbReference type="Proteomes" id="UP001595556">
    <property type="component" value="Unassembled WGS sequence"/>
</dbReference>
<feature type="transmembrane region" description="Helical" evidence="1">
    <location>
        <begin position="431"/>
        <end position="451"/>
    </location>
</feature>
<feature type="transmembrane region" description="Helical" evidence="1">
    <location>
        <begin position="387"/>
        <end position="410"/>
    </location>
</feature>
<name>A0ABV7H1E3_9BURK</name>
<feature type="transmembrane region" description="Helical" evidence="1">
    <location>
        <begin position="909"/>
        <end position="930"/>
    </location>
</feature>
<dbReference type="Gene3D" id="3.30.70.1430">
    <property type="entry name" value="Multidrug efflux transporter AcrB pore domain"/>
    <property type="match status" value="2"/>
</dbReference>
<keyword evidence="1" id="KW-1133">Transmembrane helix</keyword>
<dbReference type="RefSeq" id="WP_377302441.1">
    <property type="nucleotide sequence ID" value="NZ_CP180191.1"/>
</dbReference>
<feature type="transmembrane region" description="Helical" evidence="1">
    <location>
        <begin position="883"/>
        <end position="903"/>
    </location>
</feature>
<dbReference type="InterPro" id="IPR001036">
    <property type="entry name" value="Acrflvin-R"/>
</dbReference>
<dbReference type="PRINTS" id="PR00702">
    <property type="entry name" value="ACRIFLAVINRP"/>
</dbReference>
<dbReference type="PANTHER" id="PTHR32063">
    <property type="match status" value="1"/>
</dbReference>
<dbReference type="EMBL" id="JBHRTI010000003">
    <property type="protein sequence ID" value="MFC3147437.1"/>
    <property type="molecule type" value="Genomic_DNA"/>
</dbReference>
<dbReference type="Gene3D" id="3.30.70.1320">
    <property type="entry name" value="Multidrug efflux transporter AcrB pore domain like"/>
    <property type="match status" value="1"/>
</dbReference>
<dbReference type="PANTHER" id="PTHR32063:SF21">
    <property type="entry name" value="MULTIDRUG RESISTANCE PROTEIN MDTB"/>
    <property type="match status" value="1"/>
</dbReference>
<feature type="transmembrane region" description="Helical" evidence="1">
    <location>
        <begin position="463"/>
        <end position="486"/>
    </location>
</feature>
<feature type="transmembrane region" description="Helical" evidence="1">
    <location>
        <begin position="959"/>
        <end position="981"/>
    </location>
</feature>
<keyword evidence="1" id="KW-0472">Membrane</keyword>
<reference evidence="3" key="1">
    <citation type="journal article" date="2019" name="Int. J. Syst. Evol. Microbiol.">
        <title>The Global Catalogue of Microorganisms (GCM) 10K type strain sequencing project: providing services to taxonomists for standard genome sequencing and annotation.</title>
        <authorList>
            <consortium name="The Broad Institute Genomics Platform"/>
            <consortium name="The Broad Institute Genome Sequencing Center for Infectious Disease"/>
            <person name="Wu L."/>
            <person name="Ma J."/>
        </authorList>
    </citation>
    <scope>NUCLEOTIDE SEQUENCE [LARGE SCALE GENOMIC DNA]</scope>
    <source>
        <strain evidence="3">KCTC 52168</strain>
    </source>
</reference>
<feature type="transmembrane region" description="Helical" evidence="1">
    <location>
        <begin position="360"/>
        <end position="381"/>
    </location>
</feature>
<evidence type="ECO:0000313" key="2">
    <source>
        <dbReference type="EMBL" id="MFC3147437.1"/>
    </source>
</evidence>
<evidence type="ECO:0000256" key="1">
    <source>
        <dbReference type="SAM" id="Phobius"/>
    </source>
</evidence>
<dbReference type="Gene3D" id="1.20.1640.10">
    <property type="entry name" value="Multidrug efflux transporter AcrB transmembrane domain"/>
    <property type="match status" value="2"/>
</dbReference>
<keyword evidence="1" id="KW-0812">Transmembrane</keyword>
<dbReference type="Gene3D" id="3.30.70.1440">
    <property type="entry name" value="Multidrug efflux transporter AcrB pore domain"/>
    <property type="match status" value="1"/>
</dbReference>
<feature type="transmembrane region" description="Helical" evidence="1">
    <location>
        <begin position="987"/>
        <end position="1013"/>
    </location>
</feature>
<dbReference type="Pfam" id="PF00873">
    <property type="entry name" value="ACR_tran"/>
    <property type="match status" value="1"/>
</dbReference>
<feature type="transmembrane region" description="Helical" evidence="1">
    <location>
        <begin position="334"/>
        <end position="353"/>
    </location>
</feature>
<protein>
    <submittedName>
        <fullName evidence="2">Efflux RND transporter permease subunit</fullName>
    </submittedName>
</protein>
<feature type="transmembrane region" description="Helical" evidence="1">
    <location>
        <begin position="532"/>
        <end position="551"/>
    </location>
</feature>
<dbReference type="InterPro" id="IPR027463">
    <property type="entry name" value="AcrB_DN_DC_subdom"/>
</dbReference>
<proteinExistence type="predicted"/>
<feature type="transmembrane region" description="Helical" evidence="1">
    <location>
        <begin position="858"/>
        <end position="876"/>
    </location>
</feature>
<dbReference type="SUPFAM" id="SSF82714">
    <property type="entry name" value="Multidrug efflux transporter AcrB TolC docking domain, DN and DC subdomains"/>
    <property type="match status" value="2"/>
</dbReference>
<comment type="caution">
    <text evidence="2">The sequence shown here is derived from an EMBL/GenBank/DDBJ whole genome shotgun (WGS) entry which is preliminary data.</text>
</comment>
<dbReference type="Gene3D" id="3.30.2090.10">
    <property type="entry name" value="Multidrug efflux transporter AcrB TolC docking domain, DN and DC subdomains"/>
    <property type="match status" value="2"/>
</dbReference>
<accession>A0ABV7H1E3</accession>